<comment type="caution">
    <text evidence="2">The sequence shown here is derived from an EMBL/GenBank/DDBJ whole genome shotgun (WGS) entry which is preliminary data.</text>
</comment>
<dbReference type="EMBL" id="JBHSFO010000003">
    <property type="protein sequence ID" value="MFC4603457.1"/>
    <property type="molecule type" value="Genomic_DNA"/>
</dbReference>
<accession>A0ABV9FSG2</accession>
<keyword evidence="3" id="KW-1185">Reference proteome</keyword>
<feature type="chain" id="PRO_5047381870" evidence="1">
    <location>
        <begin position="33"/>
        <end position="174"/>
    </location>
</feature>
<feature type="signal peptide" evidence="1">
    <location>
        <begin position="1"/>
        <end position="32"/>
    </location>
</feature>
<organism evidence="2 3">
    <name type="scientific">Rhodococcus kronopolitis</name>
    <dbReference type="NCBI Taxonomy" id="1460226"/>
    <lineage>
        <taxon>Bacteria</taxon>
        <taxon>Bacillati</taxon>
        <taxon>Actinomycetota</taxon>
        <taxon>Actinomycetes</taxon>
        <taxon>Mycobacteriales</taxon>
        <taxon>Nocardiaceae</taxon>
        <taxon>Rhodococcus</taxon>
    </lineage>
</organism>
<dbReference type="Proteomes" id="UP001595914">
    <property type="component" value="Unassembled WGS sequence"/>
</dbReference>
<sequence>MATSMKRHLAAVGAVGGLSVLGMIATPAVGSAAVTSAATVTANAGEGTISIAMTGLNTTKAFVKCEGTVYAGDATVLDKTTKVGESFLVEGAKMVAGQILVDASGTGTSKTFADGEYQVRTKCKEEGDTDYQDPIAAVKVTVTGGKDASAGGSADNPLGFVQGLLAGVLGSFGS</sequence>
<gene>
    <name evidence="2" type="ORF">ACFO6S_07155</name>
</gene>
<name>A0ABV9FSG2_9NOCA</name>
<evidence type="ECO:0000313" key="3">
    <source>
        <dbReference type="Proteomes" id="UP001595914"/>
    </source>
</evidence>
<proteinExistence type="predicted"/>
<evidence type="ECO:0000256" key="1">
    <source>
        <dbReference type="SAM" id="SignalP"/>
    </source>
</evidence>
<dbReference type="RefSeq" id="WP_378415461.1">
    <property type="nucleotide sequence ID" value="NZ_JBHSFO010000003.1"/>
</dbReference>
<reference evidence="3" key="1">
    <citation type="journal article" date="2019" name="Int. J. Syst. Evol. Microbiol.">
        <title>The Global Catalogue of Microorganisms (GCM) 10K type strain sequencing project: providing services to taxonomists for standard genome sequencing and annotation.</title>
        <authorList>
            <consortium name="The Broad Institute Genomics Platform"/>
            <consortium name="The Broad Institute Genome Sequencing Center for Infectious Disease"/>
            <person name="Wu L."/>
            <person name="Ma J."/>
        </authorList>
    </citation>
    <scope>NUCLEOTIDE SEQUENCE [LARGE SCALE GENOMIC DNA]</scope>
    <source>
        <strain evidence="3">CCUG 54520</strain>
    </source>
</reference>
<evidence type="ECO:0000313" key="2">
    <source>
        <dbReference type="EMBL" id="MFC4603457.1"/>
    </source>
</evidence>
<protein>
    <submittedName>
        <fullName evidence="2">Uncharacterized protein</fullName>
    </submittedName>
</protein>
<keyword evidence="1" id="KW-0732">Signal</keyword>